<feature type="region of interest" description="Disordered" evidence="1">
    <location>
        <begin position="58"/>
        <end position="246"/>
    </location>
</feature>
<feature type="compositionally biased region" description="Basic and acidic residues" evidence="1">
    <location>
        <begin position="74"/>
        <end position="93"/>
    </location>
</feature>
<feature type="compositionally biased region" description="Polar residues" evidence="1">
    <location>
        <begin position="172"/>
        <end position="186"/>
    </location>
</feature>
<evidence type="ECO:0000313" key="2">
    <source>
        <dbReference type="Proteomes" id="UP000694941"/>
    </source>
</evidence>
<feature type="compositionally biased region" description="Basic residues" evidence="1">
    <location>
        <begin position="199"/>
        <end position="215"/>
    </location>
</feature>
<evidence type="ECO:0000256" key="1">
    <source>
        <dbReference type="SAM" id="MobiDB-lite"/>
    </source>
</evidence>
<name>A0ABM1C3L1_LIMPO</name>
<dbReference type="Proteomes" id="UP000694941">
    <property type="component" value="Unplaced"/>
</dbReference>
<keyword evidence="2" id="KW-1185">Reference proteome</keyword>
<feature type="non-terminal residue" evidence="3">
    <location>
        <position position="474"/>
    </location>
</feature>
<feature type="compositionally biased region" description="Basic and acidic residues" evidence="1">
    <location>
        <begin position="137"/>
        <end position="156"/>
    </location>
</feature>
<feature type="compositionally biased region" description="Polar residues" evidence="1">
    <location>
        <begin position="337"/>
        <end position="346"/>
    </location>
</feature>
<dbReference type="RefSeq" id="XP_013793552.1">
    <property type="nucleotide sequence ID" value="XM_013938098.1"/>
</dbReference>
<reference evidence="3" key="1">
    <citation type="submission" date="2025-08" db="UniProtKB">
        <authorList>
            <consortium name="RefSeq"/>
        </authorList>
    </citation>
    <scope>IDENTIFICATION</scope>
    <source>
        <tissue evidence="3">Muscle</tissue>
    </source>
</reference>
<feature type="region of interest" description="Disordered" evidence="1">
    <location>
        <begin position="427"/>
        <end position="457"/>
    </location>
</feature>
<feature type="region of interest" description="Disordered" evidence="1">
    <location>
        <begin position="272"/>
        <end position="295"/>
    </location>
</feature>
<gene>
    <name evidence="3" type="primary">LOC106477550</name>
</gene>
<dbReference type="GeneID" id="106477550"/>
<sequence length="474" mass="53578">TQRARRAKKDDYFLTLDYGCEFDTLLTTDEMSSDIPCSSIKEDIPALSLIAREIEDSTACHNSDSRNKRSSKSHATEDNHGGESSIRKKDFKTTVRRRGSSKTWEQGNGFISTREYSSRPSSPVKPSQERYLSWETLSDRRSSSESTKDTSKKLTVRDISPVDDSHHGSYSDFLQQQEIYSSPSESSLEERFHQEEKERRRKERMKRRSKVHRQKSYVEDPSSDPTFYFQKSKRRSSLESSSATESFEKDLNYVSKRRHNLKVPHAAEKPLRQIASESELKVRKSSCESSDASDNSVNVNTYGDQSLYCGAPESYHSGERLAVKHKSIRSSDARFSPTGTGDSSMSPDEHSHCSTDKSCSVDEGDSFTRSRIRRSIPSVLVDSVVDHQRSASVSLLTSGHYIVDTPFPRRSSVKPQLPVPENQLGLYPCSQGKTRSTHSLDLPREETGWTERRASAPEGENIQIVIDDVDSDLS</sequence>
<feature type="non-terminal residue" evidence="3">
    <location>
        <position position="1"/>
    </location>
</feature>
<feature type="region of interest" description="Disordered" evidence="1">
    <location>
        <begin position="326"/>
        <end position="364"/>
    </location>
</feature>
<feature type="compositionally biased region" description="Basic and acidic residues" evidence="1">
    <location>
        <begin position="441"/>
        <end position="455"/>
    </location>
</feature>
<feature type="compositionally biased region" description="Polar residues" evidence="1">
    <location>
        <begin position="101"/>
        <end position="125"/>
    </location>
</feature>
<evidence type="ECO:0000313" key="3">
    <source>
        <dbReference type="RefSeq" id="XP_013793552.1"/>
    </source>
</evidence>
<protein>
    <submittedName>
        <fullName evidence="3">Uncharacterized protein LOC106477550</fullName>
    </submittedName>
</protein>
<feature type="compositionally biased region" description="Basic and acidic residues" evidence="1">
    <location>
        <begin position="188"/>
        <end position="198"/>
    </location>
</feature>
<proteinExistence type="predicted"/>
<organism evidence="2 3">
    <name type="scientific">Limulus polyphemus</name>
    <name type="common">Atlantic horseshoe crab</name>
    <dbReference type="NCBI Taxonomy" id="6850"/>
    <lineage>
        <taxon>Eukaryota</taxon>
        <taxon>Metazoa</taxon>
        <taxon>Ecdysozoa</taxon>
        <taxon>Arthropoda</taxon>
        <taxon>Chelicerata</taxon>
        <taxon>Merostomata</taxon>
        <taxon>Xiphosura</taxon>
        <taxon>Limulidae</taxon>
        <taxon>Limulus</taxon>
    </lineage>
</organism>
<accession>A0ABM1C3L1</accession>